<dbReference type="PANTHER" id="PTHR35249:SF2">
    <property type="entry name" value="DYNEIN REGULATORY COMPLEX SUBUNIT 7"/>
    <property type="match status" value="1"/>
</dbReference>
<organism evidence="3">
    <name type="scientific">Sus scrofa</name>
    <name type="common">Pig</name>
    <dbReference type="NCBI Taxonomy" id="9823"/>
    <lineage>
        <taxon>Eukaryota</taxon>
        <taxon>Metazoa</taxon>
        <taxon>Chordata</taxon>
        <taxon>Craniata</taxon>
        <taxon>Vertebrata</taxon>
        <taxon>Euteleostomi</taxon>
        <taxon>Mammalia</taxon>
        <taxon>Eutheria</taxon>
        <taxon>Laurasiatheria</taxon>
        <taxon>Artiodactyla</taxon>
        <taxon>Suina</taxon>
        <taxon>Suidae</taxon>
        <taxon>Sus</taxon>
    </lineage>
</organism>
<feature type="domain" description="Dynein regulatory complex subunit 7 MORN" evidence="2">
    <location>
        <begin position="45"/>
        <end position="276"/>
    </location>
</feature>
<dbReference type="Pfam" id="PF24667">
    <property type="entry name" value="MORN_DRC7"/>
    <property type="match status" value="1"/>
</dbReference>
<sequence length="370" mass="42185">MGASPLPAPHLSRQGKEDEDESFDMPPAWVERIEISPEAFETRCPNGKKVIQYKRAKLEKWAPYVNTNGLVSRLTSYEDLECTKILEVKEWFQNREDMLELRHVNKITGLIIDSFKPGHSQALRVHSYTSMQPERDRVMEFYETARVDGLIKREETAKTMTEYYQGRPDFLSYRHVDFGPRVKKTALNSAESNPRPVVKITERFLRNPEKPADEDVAERVFMILDERIQLRYHCREDHITASKREFLRRTEVDSKGNKIIMTPDMCISFEVGPEATAGRGSRGWSEESALGTSVLSQRLGRTGMASPGSQPGNSPVPLGKIKSSRLRLLLFALLGKLSPFPLRQTAQQAKTAHCPHPQPWAEQIPGPRLE</sequence>
<name>A0A480ZS53_PIG</name>
<feature type="region of interest" description="Disordered" evidence="1">
    <location>
        <begin position="348"/>
        <end position="370"/>
    </location>
</feature>
<protein>
    <submittedName>
        <fullName evidence="3">Dynein regulatory complex subunit 7 isoform a-like</fullName>
    </submittedName>
</protein>
<dbReference type="PANTHER" id="PTHR35249">
    <property type="entry name" value="DYNEIN REGULATORY COMPLEX SUBUNIT 7"/>
    <property type="match status" value="1"/>
</dbReference>
<dbReference type="EMBL" id="DQIR01280396">
    <property type="protein sequence ID" value="HDC35874.1"/>
    <property type="molecule type" value="Transcribed_RNA"/>
</dbReference>
<dbReference type="InterPro" id="IPR056291">
    <property type="entry name" value="MORN_DRC7"/>
</dbReference>
<feature type="region of interest" description="Disordered" evidence="1">
    <location>
        <begin position="1"/>
        <end position="24"/>
    </location>
</feature>
<dbReference type="InterPro" id="IPR033551">
    <property type="entry name" value="DRC7/lobo"/>
</dbReference>
<evidence type="ECO:0000256" key="1">
    <source>
        <dbReference type="SAM" id="MobiDB-lite"/>
    </source>
</evidence>
<dbReference type="EMBL" id="DQIR01282905">
    <property type="protein sequence ID" value="HDC38383.1"/>
    <property type="molecule type" value="Transcribed_RNA"/>
</dbReference>
<accession>A0A480ZS53</accession>
<evidence type="ECO:0000313" key="3">
    <source>
        <dbReference type="EMBL" id="HDC35874.1"/>
    </source>
</evidence>
<proteinExistence type="predicted"/>
<dbReference type="AlphaFoldDB" id="A0A480ZS53"/>
<reference evidence="3" key="1">
    <citation type="journal article" date="2019" name="PeerJ">
        <title>Genes of the pig, Sus scrofa, reconstructed with EvidentialGene.</title>
        <authorList>
            <person name="Gilbert D.G."/>
        </authorList>
    </citation>
    <scope>NUCLEOTIDE SEQUENCE</scope>
</reference>
<evidence type="ECO:0000259" key="2">
    <source>
        <dbReference type="Pfam" id="PF24667"/>
    </source>
</evidence>